<protein>
    <submittedName>
        <fullName evidence="2">Uncharacterized protein</fullName>
    </submittedName>
</protein>
<sequence length="228" mass="25816">MLIDIYPFIQTFTVMLYFVSGIAVFPFLFLALARLGLITQCLLAPAIYTAVVDVPYPFYVIPALCLLGEYLCWLRPLERRRIKAEIAEHLPEASKPQARAVLKRMLKDDLRVSSFTWHDDFIFIGREKDSKICNKRGKWISAPPSMADVLSSYGVEKGILKQKHPDLLMILNDDDAKSICALMYFGWKVISFEDAGGDGSDKQIKISLSRKDKMITRMTSAIDLVSKA</sequence>
<feature type="transmembrane region" description="Helical" evidence="1">
    <location>
        <begin position="56"/>
        <end position="74"/>
    </location>
</feature>
<name>A0AAD0M4E1_PSEAV</name>
<evidence type="ECO:0000256" key="1">
    <source>
        <dbReference type="SAM" id="Phobius"/>
    </source>
</evidence>
<keyword evidence="1" id="KW-0472">Membrane</keyword>
<reference evidence="2 3" key="1">
    <citation type="journal article" date="2011" name="PLoS Pathog.">
        <title>Dynamic evolution of pathogenicity revealed by sequencing and comparative genomics of 19 Pseudomonas syringae isolates.</title>
        <authorList>
            <person name="Baltrus D.A."/>
            <person name="Nishimura M.T."/>
            <person name="Romanchuk A."/>
            <person name="Chang J.H."/>
            <person name="Mukhtar M.S."/>
            <person name="Cherkis K."/>
            <person name="Roach J."/>
            <person name="Grant S.R."/>
            <person name="Jones C.D."/>
            <person name="Dangl J.L."/>
        </authorList>
    </citation>
    <scope>NUCLEOTIDE SEQUENCE [LARGE SCALE GENOMIC DNA]</scope>
    <source>
        <strain evidence="2 3">M301315</strain>
    </source>
</reference>
<feature type="transmembrane region" description="Helical" evidence="1">
    <location>
        <begin position="12"/>
        <end position="36"/>
    </location>
</feature>
<keyword evidence="1" id="KW-0812">Transmembrane</keyword>
<dbReference type="Proteomes" id="UP000006426">
    <property type="component" value="Plasmid pmppla107"/>
</dbReference>
<keyword evidence="1" id="KW-1133">Transmembrane helix</keyword>
<dbReference type="AlphaFoldDB" id="A0AAD0M4E1"/>
<dbReference type="GeneID" id="39474309"/>
<dbReference type="EMBL" id="CP031226">
    <property type="protein sequence ID" value="AXH59614.1"/>
    <property type="molecule type" value="Genomic_DNA"/>
</dbReference>
<organism evidence="2 3">
    <name type="scientific">Pseudomonas amygdali pv. lachrymans str. M301315</name>
    <dbReference type="NCBI Taxonomy" id="629260"/>
    <lineage>
        <taxon>Bacteria</taxon>
        <taxon>Pseudomonadati</taxon>
        <taxon>Pseudomonadota</taxon>
        <taxon>Gammaproteobacteria</taxon>
        <taxon>Pseudomonadales</taxon>
        <taxon>Pseudomonadaceae</taxon>
        <taxon>Pseudomonas</taxon>
        <taxon>Pseudomonas amygdali</taxon>
    </lineage>
</organism>
<gene>
    <name evidence="2" type="ORF">PLA107_030795</name>
</gene>
<dbReference type="RefSeq" id="WP_005742158.1">
    <property type="nucleotide sequence ID" value="NZ_CP031226.1"/>
</dbReference>
<keyword evidence="2" id="KW-0614">Plasmid</keyword>
<evidence type="ECO:0000313" key="2">
    <source>
        <dbReference type="EMBL" id="AXH59614.1"/>
    </source>
</evidence>
<accession>A0AAD0M4E1</accession>
<geneLocation type="plasmid" evidence="3">
    <name>pmppla107</name>
</geneLocation>
<proteinExistence type="predicted"/>
<evidence type="ECO:0000313" key="3">
    <source>
        <dbReference type="Proteomes" id="UP000006426"/>
    </source>
</evidence>